<sequence>MIAARPAATLGAVGRAMLQRPVAVKGTSVELQNPAPNRPARPGAVTPPPKAAAKESAAVRAARTATAIPLWLELLMIVLALVAIVLVSVLLFVPTSKQVHQDLLLLDYAICLVFAAEFLWRWRLYGWSWTFPFVRWFDVLGMIPVTNLYYRAWRLFRIIPVGIRVARAVERAYADRIVVVLFNRFVDAIVGAIKRPVTAAVLDEIAQVMSAGKYAQNIASALDENRAELDAMMLEVIRSDPQLGRVKYLPFHEDIIRGIANASFRVVFQVLADDRIDELIGDVLRENIQQMRRAVEEGIDVTETVDNKLLPGYAPSREFLLSQQRRRADDQTHSG</sequence>
<evidence type="ECO:0000256" key="3">
    <source>
        <dbReference type="ARBA" id="ARBA00022989"/>
    </source>
</evidence>
<evidence type="ECO:0000313" key="7">
    <source>
        <dbReference type="EMBL" id="RMI28655.1"/>
    </source>
</evidence>
<evidence type="ECO:0000256" key="4">
    <source>
        <dbReference type="ARBA" id="ARBA00023136"/>
    </source>
</evidence>
<name>A0A3M2KYM6_9NOCA</name>
<accession>A0A3M2KYM6</accession>
<feature type="region of interest" description="Disordered" evidence="5">
    <location>
        <begin position="30"/>
        <end position="50"/>
    </location>
</feature>
<dbReference type="InterPro" id="IPR027359">
    <property type="entry name" value="Volt_channel_dom_sf"/>
</dbReference>
<evidence type="ECO:0000256" key="5">
    <source>
        <dbReference type="SAM" id="MobiDB-lite"/>
    </source>
</evidence>
<dbReference type="GO" id="GO:0016020">
    <property type="term" value="C:membrane"/>
    <property type="evidence" value="ECO:0007669"/>
    <property type="project" value="UniProtKB-SubCell"/>
</dbReference>
<organism evidence="7 8">
    <name type="scientific">Nocardia stercoris</name>
    <dbReference type="NCBI Taxonomy" id="2483361"/>
    <lineage>
        <taxon>Bacteria</taxon>
        <taxon>Bacillati</taxon>
        <taxon>Actinomycetota</taxon>
        <taxon>Actinomycetes</taxon>
        <taxon>Mycobacteriales</taxon>
        <taxon>Nocardiaceae</taxon>
        <taxon>Nocardia</taxon>
    </lineage>
</organism>
<keyword evidence="2 6" id="KW-0812">Transmembrane</keyword>
<gene>
    <name evidence="7" type="ORF">EBN03_28835</name>
</gene>
<feature type="transmembrane region" description="Helical" evidence="6">
    <location>
        <begin position="70"/>
        <end position="93"/>
    </location>
</feature>
<comment type="caution">
    <text evidence="7">The sequence shown here is derived from an EMBL/GenBank/DDBJ whole genome shotgun (WGS) entry which is preliminary data.</text>
</comment>
<feature type="transmembrane region" description="Helical" evidence="6">
    <location>
        <begin position="129"/>
        <end position="150"/>
    </location>
</feature>
<keyword evidence="8" id="KW-1185">Reference proteome</keyword>
<dbReference type="AlphaFoldDB" id="A0A3M2KYM6"/>
<feature type="compositionally biased region" description="Low complexity" evidence="5">
    <location>
        <begin position="33"/>
        <end position="42"/>
    </location>
</feature>
<dbReference type="Proteomes" id="UP000279275">
    <property type="component" value="Unassembled WGS sequence"/>
</dbReference>
<protein>
    <submittedName>
        <fullName evidence="7">Ion transporter</fullName>
    </submittedName>
</protein>
<dbReference type="EMBL" id="RFFH01000019">
    <property type="protein sequence ID" value="RMI28655.1"/>
    <property type="molecule type" value="Genomic_DNA"/>
</dbReference>
<evidence type="ECO:0000256" key="1">
    <source>
        <dbReference type="ARBA" id="ARBA00004141"/>
    </source>
</evidence>
<feature type="transmembrane region" description="Helical" evidence="6">
    <location>
        <begin position="105"/>
        <end position="123"/>
    </location>
</feature>
<keyword evidence="3 6" id="KW-1133">Transmembrane helix</keyword>
<keyword evidence="4 6" id="KW-0472">Membrane</keyword>
<reference evidence="7 8" key="1">
    <citation type="submission" date="2018-10" db="EMBL/GenBank/DDBJ databases">
        <title>Isolation from cow dung.</title>
        <authorList>
            <person name="Ling L."/>
        </authorList>
    </citation>
    <scope>NUCLEOTIDE SEQUENCE [LARGE SCALE GENOMIC DNA]</scope>
    <source>
        <strain evidence="7 8">NEAU-LL90</strain>
    </source>
</reference>
<evidence type="ECO:0000313" key="8">
    <source>
        <dbReference type="Proteomes" id="UP000279275"/>
    </source>
</evidence>
<dbReference type="Gene3D" id="1.20.120.350">
    <property type="entry name" value="Voltage-gated potassium channels. Chain C"/>
    <property type="match status" value="1"/>
</dbReference>
<evidence type="ECO:0000256" key="2">
    <source>
        <dbReference type="ARBA" id="ARBA00022692"/>
    </source>
</evidence>
<evidence type="ECO:0000256" key="6">
    <source>
        <dbReference type="SAM" id="Phobius"/>
    </source>
</evidence>
<proteinExistence type="predicted"/>
<dbReference type="SUPFAM" id="SSF81324">
    <property type="entry name" value="Voltage-gated potassium channels"/>
    <property type="match status" value="1"/>
</dbReference>
<comment type="subcellular location">
    <subcellularLocation>
        <location evidence="1">Membrane</location>
        <topology evidence="1">Multi-pass membrane protein</topology>
    </subcellularLocation>
</comment>